<reference evidence="1" key="1">
    <citation type="journal article" date="2022" name="bioRxiv">
        <title>Sequencing and chromosome-scale assembly of the giantPleurodeles waltlgenome.</title>
        <authorList>
            <person name="Brown T."/>
            <person name="Elewa A."/>
            <person name="Iarovenko S."/>
            <person name="Subramanian E."/>
            <person name="Araus A.J."/>
            <person name="Petzold A."/>
            <person name="Susuki M."/>
            <person name="Suzuki K.-i.T."/>
            <person name="Hayashi T."/>
            <person name="Toyoda A."/>
            <person name="Oliveira C."/>
            <person name="Osipova E."/>
            <person name="Leigh N.D."/>
            <person name="Simon A."/>
            <person name="Yun M.H."/>
        </authorList>
    </citation>
    <scope>NUCLEOTIDE SEQUENCE</scope>
    <source>
        <strain evidence="1">20211129_DDA</strain>
        <tissue evidence="1">Liver</tissue>
    </source>
</reference>
<organism evidence="1 2">
    <name type="scientific">Pleurodeles waltl</name>
    <name type="common">Iberian ribbed newt</name>
    <dbReference type="NCBI Taxonomy" id="8319"/>
    <lineage>
        <taxon>Eukaryota</taxon>
        <taxon>Metazoa</taxon>
        <taxon>Chordata</taxon>
        <taxon>Craniata</taxon>
        <taxon>Vertebrata</taxon>
        <taxon>Euteleostomi</taxon>
        <taxon>Amphibia</taxon>
        <taxon>Batrachia</taxon>
        <taxon>Caudata</taxon>
        <taxon>Salamandroidea</taxon>
        <taxon>Salamandridae</taxon>
        <taxon>Pleurodelinae</taxon>
        <taxon>Pleurodeles</taxon>
    </lineage>
</organism>
<name>A0AAV7NIY8_PLEWA</name>
<protein>
    <submittedName>
        <fullName evidence="1">Uncharacterized protein</fullName>
    </submittedName>
</protein>
<dbReference type="Gene3D" id="3.30.250.20">
    <property type="entry name" value="L1 transposable element, C-terminal domain"/>
    <property type="match status" value="1"/>
</dbReference>
<evidence type="ECO:0000313" key="1">
    <source>
        <dbReference type="EMBL" id="KAJ1114318.1"/>
    </source>
</evidence>
<dbReference type="AlphaFoldDB" id="A0AAV7NIY8"/>
<gene>
    <name evidence="1" type="ORF">NDU88_002556</name>
</gene>
<accession>A0AAV7NIY8</accession>
<comment type="caution">
    <text evidence="1">The sequence shown here is derived from an EMBL/GenBank/DDBJ whole genome shotgun (WGS) entry which is preliminary data.</text>
</comment>
<keyword evidence="2" id="KW-1185">Reference proteome</keyword>
<proteinExistence type="predicted"/>
<dbReference type="EMBL" id="JANPWB010000012">
    <property type="protein sequence ID" value="KAJ1114318.1"/>
    <property type="molecule type" value="Genomic_DNA"/>
</dbReference>
<sequence>MDSTISVLEPETKSIRLDIAGFQSDLEQCETAVEDHLSTIPERNQELLFLHSKLIDLEDNSRRDNVCLFSFPEHIEGTNIRVSLQETLPNLKGLSFDPPLEFQRAHHLGSKQIQGSRYPRPIIACLLRHTQIHIAADFSKGTNKHRKAFFSLRPHLRQLEVKYGLFELAHMWVTKNGQSKDFYDPEDLQLYLDDLPITAMDLSPQNLP</sequence>
<dbReference type="Proteomes" id="UP001066276">
    <property type="component" value="Chromosome 8"/>
</dbReference>
<dbReference type="InterPro" id="IPR042566">
    <property type="entry name" value="L1_C"/>
</dbReference>
<evidence type="ECO:0000313" key="2">
    <source>
        <dbReference type="Proteomes" id="UP001066276"/>
    </source>
</evidence>